<feature type="region of interest" description="Disordered" evidence="4">
    <location>
        <begin position="1"/>
        <end position="56"/>
    </location>
</feature>
<dbReference type="AlphaFoldDB" id="A0A6L3UZJ5"/>
<organism evidence="5 6">
    <name type="scientific">Cytobacillus depressus</name>
    <dbReference type="NCBI Taxonomy" id="1602942"/>
    <lineage>
        <taxon>Bacteria</taxon>
        <taxon>Bacillati</taxon>
        <taxon>Bacillota</taxon>
        <taxon>Bacilli</taxon>
        <taxon>Bacillales</taxon>
        <taxon>Bacillaceae</taxon>
        <taxon>Cytobacillus</taxon>
    </lineage>
</organism>
<dbReference type="EMBL" id="WBOS01000028">
    <property type="protein sequence ID" value="KAB2328528.1"/>
    <property type="molecule type" value="Genomic_DNA"/>
</dbReference>
<dbReference type="RefSeq" id="WP_151537525.1">
    <property type="nucleotide sequence ID" value="NZ_WBOS01000028.1"/>
</dbReference>
<feature type="compositionally biased region" description="Polar residues" evidence="4">
    <location>
        <begin position="29"/>
        <end position="38"/>
    </location>
</feature>
<dbReference type="Pfam" id="PF08176">
    <property type="entry name" value="SspK"/>
    <property type="match status" value="1"/>
</dbReference>
<dbReference type="InterPro" id="IPR012611">
    <property type="entry name" value="SASP_SspK"/>
</dbReference>
<dbReference type="NCBIfam" id="TIGR03091">
    <property type="entry name" value="SASP_sspK"/>
    <property type="match status" value="1"/>
</dbReference>
<evidence type="ECO:0000313" key="6">
    <source>
        <dbReference type="Proteomes" id="UP000481030"/>
    </source>
</evidence>
<dbReference type="GO" id="GO:0030435">
    <property type="term" value="P:sporulation resulting in formation of a cellular spore"/>
    <property type="evidence" value="ECO:0007669"/>
    <property type="project" value="UniProtKB-KW"/>
</dbReference>
<comment type="induction">
    <text evidence="2">Expressed only in the forespore compartment of sporulating cells.</text>
</comment>
<dbReference type="GO" id="GO:0030436">
    <property type="term" value="P:asexual sporulation"/>
    <property type="evidence" value="ECO:0007669"/>
    <property type="project" value="UniProtKB-UniRule"/>
</dbReference>
<dbReference type="NCBIfam" id="NF002843">
    <property type="entry name" value="PRK03081.1"/>
    <property type="match status" value="1"/>
</dbReference>
<gene>
    <name evidence="2" type="primary">sspK</name>
    <name evidence="5" type="ORF">F7731_25225</name>
</gene>
<comment type="similarity">
    <text evidence="2">Belongs to the SspK family.</text>
</comment>
<name>A0A6L3UZJ5_9BACI</name>
<comment type="subcellular location">
    <subcellularLocation>
        <location evidence="2">Spore core</location>
    </subcellularLocation>
</comment>
<evidence type="ECO:0000256" key="1">
    <source>
        <dbReference type="ARBA" id="ARBA00022969"/>
    </source>
</evidence>
<evidence type="ECO:0000256" key="4">
    <source>
        <dbReference type="SAM" id="MobiDB-lite"/>
    </source>
</evidence>
<reference evidence="5 6" key="1">
    <citation type="journal article" date="2016" name="Antonie Van Leeuwenhoek">
        <title>Bacillus depressus sp. nov., isolated from soil of a sunflower field.</title>
        <authorList>
            <person name="Wei X."/>
            <person name="Xin D."/>
            <person name="Xin Y."/>
            <person name="Zhang H."/>
            <person name="Wang T."/>
            <person name="Zhang J."/>
        </authorList>
    </citation>
    <scope>NUCLEOTIDE SEQUENCE [LARGE SCALE GENOMIC DNA]</scope>
    <source>
        <strain evidence="5 6">BZ1</strain>
    </source>
</reference>
<protein>
    <recommendedName>
        <fullName evidence="2 3">Small, acid-soluble spore protein K</fullName>
        <shortName evidence="2">SASP K</shortName>
    </recommendedName>
</protein>
<dbReference type="HAMAP" id="MF_01504">
    <property type="entry name" value="SspK"/>
    <property type="match status" value="1"/>
</dbReference>
<evidence type="ECO:0000256" key="3">
    <source>
        <dbReference type="NCBIfam" id="TIGR03091"/>
    </source>
</evidence>
<feature type="compositionally biased region" description="Basic and acidic residues" evidence="4">
    <location>
        <begin position="39"/>
        <end position="56"/>
    </location>
</feature>
<accession>A0A6L3UZJ5</accession>
<keyword evidence="6" id="KW-1185">Reference proteome</keyword>
<keyword evidence="1 2" id="KW-0749">Sporulation</keyword>
<dbReference type="Proteomes" id="UP000481030">
    <property type="component" value="Unassembled WGS sequence"/>
</dbReference>
<evidence type="ECO:0000313" key="5">
    <source>
        <dbReference type="EMBL" id="KAB2328528.1"/>
    </source>
</evidence>
<comment type="caution">
    <text evidence="5">The sequence shown here is derived from an EMBL/GenBank/DDBJ whole genome shotgun (WGS) entry which is preliminary data.</text>
</comment>
<dbReference type="GO" id="GO:0042601">
    <property type="term" value="C:endospore-forming forespore"/>
    <property type="evidence" value="ECO:0007669"/>
    <property type="project" value="InterPro"/>
</dbReference>
<sequence length="56" mass="6410">MRNKARNFPNQNKNKFGGEPRAKAEYASTRANGTINTHPQERMRASTNRDSDTPEF</sequence>
<proteinExistence type="evidence at transcript level"/>
<evidence type="ECO:0000256" key="2">
    <source>
        <dbReference type="HAMAP-Rule" id="MF_01504"/>
    </source>
</evidence>
<dbReference type="OrthoDB" id="2382188at2"/>